<dbReference type="PANTHER" id="PTHR30483:SF6">
    <property type="entry name" value="PERIPLASMIC BINDING PROTEIN OF ABC TRANSPORTER FOR NATURAL AMINO ACIDS"/>
    <property type="match status" value="1"/>
</dbReference>
<dbReference type="Proteomes" id="UP001519296">
    <property type="component" value="Unassembled WGS sequence"/>
</dbReference>
<evidence type="ECO:0000256" key="1">
    <source>
        <dbReference type="ARBA" id="ARBA00010062"/>
    </source>
</evidence>
<keyword evidence="3 5" id="KW-0732">Signal</keyword>
<dbReference type="SUPFAM" id="SSF53822">
    <property type="entry name" value="Periplasmic binding protein-like I"/>
    <property type="match status" value="1"/>
</dbReference>
<dbReference type="CDD" id="cd06347">
    <property type="entry name" value="PBP1_ABC_LivK_ligand_binding-like"/>
    <property type="match status" value="1"/>
</dbReference>
<dbReference type="InterPro" id="IPR000709">
    <property type="entry name" value="Leu_Ile_Val-bd"/>
</dbReference>
<evidence type="ECO:0000313" key="7">
    <source>
        <dbReference type="EMBL" id="MBP2623361.1"/>
    </source>
</evidence>
<dbReference type="PRINTS" id="PR00337">
    <property type="entry name" value="LEUILEVALBP"/>
</dbReference>
<dbReference type="Pfam" id="PF13458">
    <property type="entry name" value="Peripla_BP_6"/>
    <property type="match status" value="1"/>
</dbReference>
<keyword evidence="4" id="KW-0029">Amino-acid transport</keyword>
<name>A0ABS5B3V6_9STRE</name>
<feature type="chain" id="PRO_5045678199" evidence="5">
    <location>
        <begin position="23"/>
        <end position="386"/>
    </location>
</feature>
<dbReference type="InterPro" id="IPR051010">
    <property type="entry name" value="BCAA_transport"/>
</dbReference>
<evidence type="ECO:0000259" key="6">
    <source>
        <dbReference type="Pfam" id="PF13458"/>
    </source>
</evidence>
<gene>
    <name evidence="7" type="ORF">C4K46_05340</name>
</gene>
<reference evidence="7 8" key="1">
    <citation type="submission" date="2018-02" db="EMBL/GenBank/DDBJ databases">
        <title>Draft genome sequence of Streptococcus oricebi CCUG 70868T type strain.</title>
        <authorList>
            <person name="Mendez V."/>
            <person name="Salva-Serra F."/>
            <person name="Jaen-Luchoro D."/>
            <person name="Gonzales-Siles L."/>
            <person name="Karlsson R."/>
            <person name="Engstrom-Jakobsson H."/>
            <person name="Busquets A."/>
            <person name="Gomila M."/>
            <person name="Pineiro-Iglesias B."/>
            <person name="Bennasar-Figueras A."/>
            <person name="Seeger M."/>
            <person name="Moore E."/>
        </authorList>
    </citation>
    <scope>NUCLEOTIDE SEQUENCE [LARGE SCALE GENOMIC DNA]</scope>
    <source>
        <strain evidence="7 8">CCUG 70868</strain>
    </source>
</reference>
<sequence length="386" mass="40857">MKKRFKATLVTLLGATFLAACGNVSTNGGAASSGTKIEGDTIKIGLNLEETGTTGAYGSAEQRGAKLAIEEINAAGGVDGKKFKVYDYDNKSETAEAAQISSKLTSKDKVNVVIGPATSGATGAAVKSTDQAGVPLITPSATQDGLTKGHDSLFVAIFQDSFQGKILAKYADTLKAKKVILYTDNGSDYAKGIAKSFRSAYKGEIVADETFTAGDTDFQAALTKLKNKDFDAIVIPGYYTEAGKIVNQARGMGIEQPILGPDGFNSDAFVEQATNQYANNIYYITGFATTGDMTDKTKKFLEAYKAKYKENPSMFAALAYDSVYMAAEAAKGAKTSADIKDKLAKLKDFEGVTGKMSINKDHTTEKSALMVTMNNGAVDKVETVEP</sequence>
<evidence type="ECO:0000256" key="2">
    <source>
        <dbReference type="ARBA" id="ARBA00022448"/>
    </source>
</evidence>
<evidence type="ECO:0000256" key="4">
    <source>
        <dbReference type="ARBA" id="ARBA00022970"/>
    </source>
</evidence>
<keyword evidence="8" id="KW-1185">Reference proteome</keyword>
<accession>A0ABS5B3V6</accession>
<dbReference type="PROSITE" id="PS51257">
    <property type="entry name" value="PROKAR_LIPOPROTEIN"/>
    <property type="match status" value="1"/>
</dbReference>
<proteinExistence type="inferred from homology"/>
<feature type="domain" description="Leucine-binding protein" evidence="6">
    <location>
        <begin position="41"/>
        <end position="376"/>
    </location>
</feature>
<evidence type="ECO:0000256" key="5">
    <source>
        <dbReference type="SAM" id="SignalP"/>
    </source>
</evidence>
<dbReference type="EMBL" id="PRDG01000003">
    <property type="protein sequence ID" value="MBP2623361.1"/>
    <property type="molecule type" value="Genomic_DNA"/>
</dbReference>
<evidence type="ECO:0000256" key="3">
    <source>
        <dbReference type="ARBA" id="ARBA00022729"/>
    </source>
</evidence>
<comment type="caution">
    <text evidence="7">The sequence shown here is derived from an EMBL/GenBank/DDBJ whole genome shotgun (WGS) entry which is preliminary data.</text>
</comment>
<dbReference type="RefSeq" id="WP_209627863.1">
    <property type="nucleotide sequence ID" value="NZ_PRDG01000003.1"/>
</dbReference>
<dbReference type="Gene3D" id="3.40.50.2300">
    <property type="match status" value="2"/>
</dbReference>
<dbReference type="InterPro" id="IPR028081">
    <property type="entry name" value="Leu-bd"/>
</dbReference>
<keyword evidence="2" id="KW-0813">Transport</keyword>
<evidence type="ECO:0000313" key="8">
    <source>
        <dbReference type="Proteomes" id="UP001519296"/>
    </source>
</evidence>
<dbReference type="InterPro" id="IPR028082">
    <property type="entry name" value="Peripla_BP_I"/>
</dbReference>
<organism evidence="7 8">
    <name type="scientific">Streptococcus oricebi</name>
    <dbReference type="NCBI Taxonomy" id="1547447"/>
    <lineage>
        <taxon>Bacteria</taxon>
        <taxon>Bacillati</taxon>
        <taxon>Bacillota</taxon>
        <taxon>Bacilli</taxon>
        <taxon>Lactobacillales</taxon>
        <taxon>Streptococcaceae</taxon>
        <taxon>Streptococcus</taxon>
    </lineage>
</organism>
<feature type="signal peptide" evidence="5">
    <location>
        <begin position="1"/>
        <end position="22"/>
    </location>
</feature>
<dbReference type="PANTHER" id="PTHR30483">
    <property type="entry name" value="LEUCINE-SPECIFIC-BINDING PROTEIN"/>
    <property type="match status" value="1"/>
</dbReference>
<comment type="similarity">
    <text evidence="1">Belongs to the leucine-binding protein family.</text>
</comment>
<protein>
    <submittedName>
        <fullName evidence="7">Branched-chain amino acid ABC transporter substrate-binding protein</fullName>
    </submittedName>
</protein>